<reference evidence="3" key="3">
    <citation type="submission" date="2015-02" db="EMBL/GenBank/DDBJ databases">
        <title>Genome analysis of three genomes within the thermophilic hydrogenogenic bacterial species Caldanaerobacter subterraneus.</title>
        <authorList>
            <person name="Sant'Anna F.H."/>
            <person name="Lebedinsky A."/>
            <person name="Sokolova T."/>
            <person name="Robb F.T."/>
            <person name="Gonzalez J.M."/>
        </authorList>
    </citation>
    <scope>NUCLEOTIDE SEQUENCE [LARGE SCALE GENOMIC DNA]</scope>
    <source>
        <strain evidence="3">DSM 12653</strain>
    </source>
</reference>
<name>A0A0F5PME4_9THEO</name>
<dbReference type="PANTHER" id="PTHR37292:SF2">
    <property type="entry name" value="DUF262 DOMAIN-CONTAINING PROTEIN"/>
    <property type="match status" value="1"/>
</dbReference>
<dbReference type="InterPro" id="IPR004919">
    <property type="entry name" value="GmrSD_N"/>
</dbReference>
<reference evidence="2 3" key="2">
    <citation type="journal article" date="2015" name="BMC Genomics">
        <title>Analysis of three genomes within the thermophilic bacterial species Caldanaerobacter subterraneus with a focus on carbon monoxide dehydrogenase evolution and hydrolase diversity.</title>
        <authorList>
            <person name="Sant'Anna F.H."/>
            <person name="Lebedinsky A.V."/>
            <person name="Sokolova T.G."/>
            <person name="Robb F.T."/>
            <person name="Gonzalez J.M."/>
        </authorList>
    </citation>
    <scope>NUCLEOTIDE SEQUENCE [LARGE SCALE GENOMIC DNA]</scope>
    <source>
        <strain evidence="2 3">DSM 12653</strain>
    </source>
</reference>
<dbReference type="EMBL" id="ABXP02000066">
    <property type="protein sequence ID" value="KKC29842.1"/>
    <property type="molecule type" value="Genomic_DNA"/>
</dbReference>
<feature type="domain" description="GmrSD restriction endonucleases N-terminal" evidence="1">
    <location>
        <begin position="19"/>
        <end position="238"/>
    </location>
</feature>
<accession>A0A0F5PME4</accession>
<evidence type="ECO:0000313" key="2">
    <source>
        <dbReference type="EMBL" id="KKC29842.1"/>
    </source>
</evidence>
<dbReference type="PANTHER" id="PTHR37292">
    <property type="entry name" value="VNG6097C"/>
    <property type="match status" value="1"/>
</dbReference>
<proteinExistence type="predicted"/>
<comment type="caution">
    <text evidence="2">The sequence shown here is derived from an EMBL/GenBank/DDBJ whole genome shotgun (WGS) entry which is preliminary data.</text>
</comment>
<gene>
    <name evidence="2" type="ORF">CDSM653_01071</name>
</gene>
<organism evidence="2 3">
    <name type="scientific">Caldanaerobacter subterraneus subsp. pacificus DSM 12653</name>
    <dbReference type="NCBI Taxonomy" id="391606"/>
    <lineage>
        <taxon>Bacteria</taxon>
        <taxon>Bacillati</taxon>
        <taxon>Bacillota</taxon>
        <taxon>Clostridia</taxon>
        <taxon>Thermoanaerobacterales</taxon>
        <taxon>Thermoanaerobacteraceae</taxon>
        <taxon>Caldanaerobacter</taxon>
    </lineage>
</organism>
<reference evidence="2 3" key="1">
    <citation type="submission" date="2008-07" db="EMBL/GenBank/DDBJ databases">
        <authorList>
            <person name="Gonzalez J."/>
            <person name="Sokolova T."/>
            <person name="Ferriera S."/>
            <person name="Johnson J."/>
            <person name="Kravitz S."/>
            <person name="Beeson K."/>
            <person name="Sutton G."/>
            <person name="Rogers Y.-H."/>
            <person name="Friedman R."/>
            <person name="Frazier M."/>
            <person name="Venter J.C."/>
        </authorList>
    </citation>
    <scope>NUCLEOTIDE SEQUENCE [LARGE SCALE GENOMIC DNA]</scope>
    <source>
        <strain evidence="2 3">DSM 12653</strain>
    </source>
</reference>
<dbReference type="AlphaFoldDB" id="A0A0F5PME4"/>
<evidence type="ECO:0000313" key="3">
    <source>
        <dbReference type="Proteomes" id="UP000010146"/>
    </source>
</evidence>
<dbReference type="Pfam" id="PF03235">
    <property type="entry name" value="GmrSD_N"/>
    <property type="match status" value="1"/>
</dbReference>
<dbReference type="Proteomes" id="UP000010146">
    <property type="component" value="Unassembled WGS sequence"/>
</dbReference>
<protein>
    <recommendedName>
        <fullName evidence="1">GmrSD restriction endonucleases N-terminal domain-containing protein</fullName>
    </recommendedName>
</protein>
<sequence length="573" mass="65949">MSFLLRRRGFMALEQLKVKEIVQRAVNKEIDVPEFQRDFIWDPEQVKLLAESLYREYPVGSFLLWDSSAYREAKIAEGAKSSSWIVDGQQRTTALCILFGEKPYWWPSSADWNKTLARYDVMVNLLPDGDVRLEFALSNPIREKDPRWMSLREILSKEKVEELTKLAQERVGQLASSPSQAMELFAKIHANMQRLWQIRDMEIPIIKISHEVEDVAEIFARLNQAGTRVKEADVVLALAAVYNPGWVREHYIPFRNDLDERGWDLDAGIFIRTMTGIGYGRARLVEVPKGFWDQSNLPGVWAKTRDAISEVIKRLAEYGIMSSELLPSANALIPLFVLHAKWSKEKEYSFGKALWWFLMASRDGRYSGSAITSLNEDVKAINEASSFDAALSNLLQRLHVQQKIDPTEFLNRYDRKGNQFLRLMLYLILFKNNARDWVDKTRIGYDKTGSPITSGFQPQWHHIYPQNLLNKNGLPIDDIHALANITVLNERTNVSRLSGKPPWKYVLEYNISRGELDEHFIPSAFADASAGREIVEKSWGKEDLKQVYGDFVLKRAEFLAKAANEFLLILQKD</sequence>
<evidence type="ECO:0000259" key="1">
    <source>
        <dbReference type="Pfam" id="PF03235"/>
    </source>
</evidence>